<sequence>METTYEVCPHCMREVEIPADAKSLCPSCGREILPCSTCYDHLPGFQNCNWTQENGCWRFPAAKKGGKT</sequence>
<dbReference type="AlphaFoldDB" id="A0A0L6W4G5"/>
<name>A0A0L6W4G5_9FIRM</name>
<keyword evidence="2" id="KW-1185">Reference proteome</keyword>
<dbReference type="RefSeq" id="WP_052217002.1">
    <property type="nucleotide sequence ID" value="NZ_LGTE01000004.1"/>
</dbReference>
<evidence type="ECO:0000313" key="2">
    <source>
        <dbReference type="Proteomes" id="UP000037175"/>
    </source>
</evidence>
<gene>
    <name evidence="1" type="ORF">Tfer_0848</name>
</gene>
<comment type="caution">
    <text evidence="1">The sequence shown here is derived from an EMBL/GenBank/DDBJ whole genome shotgun (WGS) entry which is preliminary data.</text>
</comment>
<organism evidence="1 2">
    <name type="scientific">Thermincola ferriacetica</name>
    <dbReference type="NCBI Taxonomy" id="281456"/>
    <lineage>
        <taxon>Bacteria</taxon>
        <taxon>Bacillati</taxon>
        <taxon>Bacillota</taxon>
        <taxon>Clostridia</taxon>
        <taxon>Eubacteriales</taxon>
        <taxon>Thermincolaceae</taxon>
        <taxon>Thermincola</taxon>
    </lineage>
</organism>
<dbReference type="EMBL" id="LGTE01000004">
    <property type="protein sequence ID" value="KNZ70288.1"/>
    <property type="molecule type" value="Genomic_DNA"/>
</dbReference>
<reference evidence="2" key="1">
    <citation type="submission" date="2015-07" db="EMBL/GenBank/DDBJ databases">
        <title>Complete Genome of Thermincola ferriacetica strain Z-0001T.</title>
        <authorList>
            <person name="Lusk B."/>
            <person name="Badalamenti J.P."/>
            <person name="Parameswaran P."/>
            <person name="Bond D.R."/>
            <person name="Torres C.I."/>
        </authorList>
    </citation>
    <scope>NUCLEOTIDE SEQUENCE [LARGE SCALE GENOMIC DNA]</scope>
    <source>
        <strain evidence="2">Z-0001</strain>
    </source>
</reference>
<dbReference type="Proteomes" id="UP000037175">
    <property type="component" value="Unassembled WGS sequence"/>
</dbReference>
<protein>
    <submittedName>
        <fullName evidence="1">Uncharacterized protein</fullName>
    </submittedName>
</protein>
<accession>A0A0L6W4G5</accession>
<proteinExistence type="predicted"/>
<evidence type="ECO:0000313" key="1">
    <source>
        <dbReference type="EMBL" id="KNZ70288.1"/>
    </source>
</evidence>